<name>A0A385D1W4_9CAUD</name>
<dbReference type="KEGG" id="vg:63911601"/>
<evidence type="ECO:0000313" key="1">
    <source>
        <dbReference type="EMBL" id="AXQ51911.1"/>
    </source>
</evidence>
<dbReference type="Proteomes" id="UP000264051">
    <property type="component" value="Segment"/>
</dbReference>
<gene>
    <name evidence="1" type="primary">75</name>
    <name evidence="1" type="ORF">SEA_CATFISH_75</name>
</gene>
<evidence type="ECO:0000313" key="2">
    <source>
        <dbReference type="Proteomes" id="UP000264051"/>
    </source>
</evidence>
<sequence>MNYLYGIRSLRTGIVVEESSDRGVAEQWMRDTYDGPGWELVRKPVVDWEPVKRYPPGTVVVSGDVYVTDVEDACRQIGRAREFAEALAAGV</sequence>
<dbReference type="EMBL" id="MH697580">
    <property type="protein sequence ID" value="AXQ51911.1"/>
    <property type="molecule type" value="Genomic_DNA"/>
</dbReference>
<dbReference type="RefSeq" id="YP_010050864.1">
    <property type="nucleotide sequence ID" value="NC_054434.1"/>
</dbReference>
<protein>
    <submittedName>
        <fullName evidence="1">Uncharacterized protein</fullName>
    </submittedName>
</protein>
<keyword evidence="2" id="KW-1185">Reference proteome</keyword>
<proteinExistence type="predicted"/>
<reference evidence="2" key="1">
    <citation type="submission" date="2018-07" db="EMBL/GenBank/DDBJ databases">
        <authorList>
            <person name="Byford A.D."/>
            <person name="Nguyen L.Q."/>
            <person name="Alvarez I.A."/>
            <person name="Bhandari M."/>
            <person name="Desselle J.R."/>
            <person name="Duong Q.-N.N."/>
            <person name="Dupree A.F."/>
            <person name="Feroben K.E."/>
            <person name="Garrison M.E."/>
            <person name="Higginbotham J.L."/>
            <person name="Hunter C.W."/>
            <person name="Knight B.A."/>
            <person name="Lee J.A."/>
            <person name="Lewis I.C."/>
            <person name="Long E.L."/>
            <person name="Rimal A."/>
            <person name="Sinnasone S."/>
            <person name="Tandukar J."/>
            <person name="Willis C.E."/>
            <person name="Nguyen A.V."/>
            <person name="Hancock A.M."/>
            <person name="Dicus A.P."/>
            <person name="Gallien G.E."/>
            <person name="Weidemeier A.M.D."/>
            <person name="Gissendanner C.R."/>
            <person name="Findley A.M."/>
            <person name="Bollivar D.W."/>
            <person name="Garlena R.A."/>
            <person name="Russell D.A."/>
            <person name="Pope W.H."/>
            <person name="Jacobs-Sera D."/>
            <person name="Hatfull G.F."/>
        </authorList>
    </citation>
    <scope>NUCLEOTIDE SEQUENCE [LARGE SCALE GENOMIC DNA]</scope>
</reference>
<organism evidence="1 2">
    <name type="scientific">Gordonia phage Catfish</name>
    <dbReference type="NCBI Taxonomy" id="2301538"/>
    <lineage>
        <taxon>Viruses</taxon>
        <taxon>Duplodnaviria</taxon>
        <taxon>Heunggongvirae</taxon>
        <taxon>Uroviricota</taxon>
        <taxon>Caudoviricetes</taxon>
        <taxon>Ruthgordonvirinae</taxon>
        <taxon>Catfishvirus</taxon>
        <taxon>Catfishvirus catfish</taxon>
    </lineage>
</organism>
<dbReference type="GeneID" id="63911601"/>
<accession>A0A385D1W4</accession>